<proteinExistence type="predicted"/>
<keyword evidence="1" id="KW-0614">Plasmid</keyword>
<dbReference type="AlphaFoldDB" id="A0A7I9B1U8"/>
<geneLocation type="plasmid" evidence="1">
    <name>6</name>
</geneLocation>
<accession>A0A7I9B1U8</accession>
<protein>
    <submittedName>
        <fullName evidence="1">Conjugal transfer pilus assembly protein TraU,conjugal transfer pilus assembly protein TraU,TraU protein</fullName>
    </submittedName>
</protein>
<organism evidence="1">
    <name type="scientific">Escherichia coli</name>
    <dbReference type="NCBI Taxonomy" id="562"/>
    <lineage>
        <taxon>Bacteria</taxon>
        <taxon>Pseudomonadati</taxon>
        <taxon>Pseudomonadota</taxon>
        <taxon>Gammaproteobacteria</taxon>
        <taxon>Enterobacterales</taxon>
        <taxon>Enterobacteriaceae</taxon>
        <taxon>Escherichia</taxon>
    </lineage>
</organism>
<dbReference type="Pfam" id="PF06834">
    <property type="entry name" value="TraU"/>
    <property type="match status" value="1"/>
</dbReference>
<gene>
    <name evidence="1" type="primary">traU_2</name>
    <name evidence="1" type="ORF">ETECE562_05091</name>
</gene>
<reference evidence="1" key="1">
    <citation type="submission" date="2020-09" db="EMBL/GenBank/DDBJ databases">
        <authorList>
            <person name="Page A."/>
            <person name="Bastkowski S."/>
        </authorList>
    </citation>
    <scope>NUCLEOTIDE SEQUENCE [LARGE SCALE GENOMIC DNA]</scope>
    <source>
        <strain evidence="1">L6_E562_ETEC</strain>
        <plasmid evidence="1">6</plasmid>
    </source>
</reference>
<dbReference type="InterPro" id="IPR009649">
    <property type="entry name" value="TraU"/>
</dbReference>
<evidence type="ECO:0000313" key="1">
    <source>
        <dbReference type="EMBL" id="CAD6025284.1"/>
    </source>
</evidence>
<name>A0A7I9B1U8_ECOLX</name>
<sequence length="95" mass="11224">MQSSLLVSERMAFKLHRQGMIMETIGKNNAVCNEYPSPILPKERWRYQMVNMYPDSGQCHPFGRSVTRWETGKNPPNTKKNFGYLMWRKRNCVLL</sequence>
<dbReference type="EMBL" id="LR883005">
    <property type="protein sequence ID" value="CAD6025284.1"/>
    <property type="molecule type" value="Genomic_DNA"/>
</dbReference>